<reference evidence="1 2" key="1">
    <citation type="submission" date="2016-09" db="EMBL/GenBank/DDBJ databases">
        <title>Genome-resolved meta-omics ties microbial dynamics to process performance in biotechnology for thiocyanate degradation.</title>
        <authorList>
            <person name="Kantor R.S."/>
            <person name="Huddy R.J."/>
            <person name="Iyer R."/>
            <person name="Thomas B.C."/>
            <person name="Brown C.T."/>
            <person name="Anantharaman K."/>
            <person name="Tringe S."/>
            <person name="Hettich R.L."/>
            <person name="Harrison S.T."/>
            <person name="Banfield J.F."/>
        </authorList>
    </citation>
    <scope>NUCLEOTIDE SEQUENCE [LARGE SCALE GENOMIC DNA]</scope>
    <source>
        <strain evidence="1">59-99</strain>
    </source>
</reference>
<proteinExistence type="predicted"/>
<organism evidence="1 2">
    <name type="scientific">Candidatus Kapaibacterium thiocyanatum</name>
    <dbReference type="NCBI Taxonomy" id="1895771"/>
    <lineage>
        <taxon>Bacteria</taxon>
        <taxon>Pseudomonadati</taxon>
        <taxon>Candidatus Kapaibacteriota</taxon>
        <taxon>Candidatus Kapaibacteriia</taxon>
        <taxon>Candidatus Kapaibacteriales</taxon>
        <taxon>Candidatus Kapaibacteriaceae</taxon>
        <taxon>Candidatus Kapaibacterium</taxon>
    </lineage>
</organism>
<protein>
    <submittedName>
        <fullName evidence="1">Uncharacterized protein</fullName>
    </submittedName>
</protein>
<comment type="caution">
    <text evidence="1">The sequence shown here is derived from an EMBL/GenBank/DDBJ whole genome shotgun (WGS) entry which is preliminary data.</text>
</comment>
<evidence type="ECO:0000313" key="1">
    <source>
        <dbReference type="EMBL" id="OJX57684.1"/>
    </source>
</evidence>
<dbReference type="Proteomes" id="UP000184233">
    <property type="component" value="Unassembled WGS sequence"/>
</dbReference>
<evidence type="ECO:0000313" key="2">
    <source>
        <dbReference type="Proteomes" id="UP000184233"/>
    </source>
</evidence>
<gene>
    <name evidence="1" type="ORF">BGO89_06850</name>
</gene>
<dbReference type="AlphaFoldDB" id="A0A1M3KYU8"/>
<dbReference type="STRING" id="1895771.BGO89_06850"/>
<sequence>MWTGMDNLKITTATRPAWTDHSLAVVGGLMYVTLPTAIEAGFGVDLTGWKGFLTSVAANLLLGGVLLSPAYMAGTLGAAMAHLTYAKIQDPLFLKYLKKYAYRFDPTIVTSSMSDDAPLLPPGTVLRTVAGEQIAAFPPSPSAASVGIAQPTTMIQQPTAMNQQPMSTNQNVPPGTLTDGYGRTLSAPHLADQYTPKRARVRAHYNQPFNAGWTHGMT</sequence>
<name>A0A1M3KYU8_9BACT</name>
<dbReference type="EMBL" id="MKVH01000021">
    <property type="protein sequence ID" value="OJX57684.1"/>
    <property type="molecule type" value="Genomic_DNA"/>
</dbReference>
<accession>A0A1M3KYU8</accession>